<dbReference type="SUPFAM" id="SSF50978">
    <property type="entry name" value="WD40 repeat-like"/>
    <property type="match status" value="1"/>
</dbReference>
<evidence type="ECO:0000313" key="7">
    <source>
        <dbReference type="Proteomes" id="UP000007879"/>
    </source>
</evidence>
<dbReference type="Pfam" id="PF00400">
    <property type="entry name" value="WD40"/>
    <property type="match status" value="2"/>
</dbReference>
<dbReference type="InParanoid" id="A0A1X7TAU0"/>
<dbReference type="PROSITE" id="PS50294">
    <property type="entry name" value="WD_REPEATS_REGION"/>
    <property type="match status" value="2"/>
</dbReference>
<feature type="repeat" description="WD" evidence="5">
    <location>
        <begin position="127"/>
        <end position="168"/>
    </location>
</feature>
<dbReference type="InterPro" id="IPR051179">
    <property type="entry name" value="WD_repeat_multifunction"/>
</dbReference>
<reference evidence="6" key="2">
    <citation type="submission" date="2017-05" db="UniProtKB">
        <authorList>
            <consortium name="EnsemblMetazoa"/>
        </authorList>
    </citation>
    <scope>IDENTIFICATION</scope>
</reference>
<proteinExistence type="inferred from homology"/>
<name>A0A1X7TAU0_AMPQE</name>
<gene>
    <name evidence="6" type="primary">105315129</name>
</gene>
<dbReference type="PROSITE" id="PS50082">
    <property type="entry name" value="WD_REPEATS_2"/>
    <property type="match status" value="2"/>
</dbReference>
<protein>
    <submittedName>
        <fullName evidence="6">Uncharacterized protein</fullName>
    </submittedName>
</protein>
<dbReference type="InterPro" id="IPR015943">
    <property type="entry name" value="WD40/YVTN_repeat-like_dom_sf"/>
</dbReference>
<accession>A0A1X7TAU0</accession>
<dbReference type="GO" id="GO:0000502">
    <property type="term" value="C:proteasome complex"/>
    <property type="evidence" value="ECO:0007669"/>
    <property type="project" value="UniProtKB-KW"/>
</dbReference>
<evidence type="ECO:0000256" key="1">
    <source>
        <dbReference type="ARBA" id="ARBA00022574"/>
    </source>
</evidence>
<dbReference type="KEGG" id="aqu:105315129"/>
<sequence>MNIQKDWEEVIQKPNEKFWIQEKRADGPTIFGSLCSPLSDVHETAPTDEQQKFIIKNWNKYSLLVQCLVTDTVTQFTAPNKTIKLTEYNKPLLSMDISPSGELGVCSSVNGELWIWETDTGTNRRVLEGHVGDVDSCRFFPSGLVVLSGASDYRVKIWSIKDGSCARTLTGHTRGITDTCIIEKGRNIISSSRDGTIKLWNCASSNCLFTYCNISTPINGCGLLSDSSLVFPPGNNPIVDEYCTEGKALWSVSDDGQLRIFDIRNKTMISNYVHNDPAPLMRGVTIDSEDKLIIGNENGELILLDLRHIKSPLKTIRLSSSPICSLCYNNNKVLVGHKNGVCINWSYNDDTLLNDHITGTDIDPISSIVRRHHVTYTSSRDGRVRMYENS</sequence>
<reference evidence="7" key="1">
    <citation type="journal article" date="2010" name="Nature">
        <title>The Amphimedon queenslandica genome and the evolution of animal complexity.</title>
        <authorList>
            <person name="Srivastava M."/>
            <person name="Simakov O."/>
            <person name="Chapman J."/>
            <person name="Fahey B."/>
            <person name="Gauthier M.E."/>
            <person name="Mitros T."/>
            <person name="Richards G.S."/>
            <person name="Conaco C."/>
            <person name="Dacre M."/>
            <person name="Hellsten U."/>
            <person name="Larroux C."/>
            <person name="Putnam N.H."/>
            <person name="Stanke M."/>
            <person name="Adamska M."/>
            <person name="Darling A."/>
            <person name="Degnan S.M."/>
            <person name="Oakley T.H."/>
            <person name="Plachetzki D.C."/>
            <person name="Zhai Y."/>
            <person name="Adamski M."/>
            <person name="Calcino A."/>
            <person name="Cummins S.F."/>
            <person name="Goodstein D.M."/>
            <person name="Harris C."/>
            <person name="Jackson D.J."/>
            <person name="Leys S.P."/>
            <person name="Shu S."/>
            <person name="Woodcroft B.J."/>
            <person name="Vervoort M."/>
            <person name="Kosik K.S."/>
            <person name="Manning G."/>
            <person name="Degnan B.M."/>
            <person name="Rokhsar D.S."/>
        </authorList>
    </citation>
    <scope>NUCLEOTIDE SEQUENCE [LARGE SCALE GENOMIC DNA]</scope>
</reference>
<evidence type="ECO:0000256" key="2">
    <source>
        <dbReference type="ARBA" id="ARBA00022737"/>
    </source>
</evidence>
<dbReference type="FunCoup" id="A0A1X7TAU0">
    <property type="interactions" value="81"/>
</dbReference>
<dbReference type="InterPro" id="IPR001680">
    <property type="entry name" value="WD40_rpt"/>
</dbReference>
<keyword evidence="3" id="KW-0647">Proteasome</keyword>
<dbReference type="PANTHER" id="PTHR19857:SF19">
    <property type="entry name" value="26S PROTEASOME REGULATORY SUBUNIT RPN14"/>
    <property type="match status" value="1"/>
</dbReference>
<feature type="repeat" description="WD" evidence="5">
    <location>
        <begin position="169"/>
        <end position="210"/>
    </location>
</feature>
<dbReference type="Proteomes" id="UP000007879">
    <property type="component" value="Unassembled WGS sequence"/>
</dbReference>
<dbReference type="OrthoDB" id="27537at2759"/>
<keyword evidence="2" id="KW-0677">Repeat</keyword>
<dbReference type="InterPro" id="IPR036322">
    <property type="entry name" value="WD40_repeat_dom_sf"/>
</dbReference>
<dbReference type="STRING" id="400682.A0A1X7TAU0"/>
<dbReference type="Gene3D" id="2.130.10.10">
    <property type="entry name" value="YVTN repeat-like/Quinoprotein amine dehydrogenase"/>
    <property type="match status" value="2"/>
</dbReference>
<dbReference type="EnsemblMetazoa" id="Aqu2.1.11434_001">
    <property type="protein sequence ID" value="Aqu2.1.11434_001"/>
    <property type="gene ID" value="Aqu2.1.11434"/>
</dbReference>
<dbReference type="EnsemblMetazoa" id="XM_020005102.1">
    <property type="protein sequence ID" value="XP_019860661.1"/>
    <property type="gene ID" value="LOC105315129"/>
</dbReference>
<organism evidence="6">
    <name type="scientific">Amphimedon queenslandica</name>
    <name type="common">Sponge</name>
    <dbReference type="NCBI Taxonomy" id="400682"/>
    <lineage>
        <taxon>Eukaryota</taxon>
        <taxon>Metazoa</taxon>
        <taxon>Porifera</taxon>
        <taxon>Demospongiae</taxon>
        <taxon>Heteroscleromorpha</taxon>
        <taxon>Haplosclerida</taxon>
        <taxon>Niphatidae</taxon>
        <taxon>Amphimedon</taxon>
    </lineage>
</organism>
<keyword evidence="7" id="KW-1185">Reference proteome</keyword>
<keyword evidence="1 5" id="KW-0853">WD repeat</keyword>
<dbReference type="AlphaFoldDB" id="A0A1X7TAU0"/>
<evidence type="ECO:0000313" key="6">
    <source>
        <dbReference type="EnsemblMetazoa" id="Aqu2.1.11434_001"/>
    </source>
</evidence>
<dbReference type="PANTHER" id="PTHR19857">
    <property type="entry name" value="MITOCHONDRIAL DIVISION PROTEIN 1-RELATED"/>
    <property type="match status" value="1"/>
</dbReference>
<evidence type="ECO:0000256" key="5">
    <source>
        <dbReference type="PROSITE-ProRule" id="PRU00221"/>
    </source>
</evidence>
<dbReference type="SMART" id="SM00320">
    <property type="entry name" value="WD40"/>
    <property type="match status" value="5"/>
</dbReference>
<dbReference type="eggNOG" id="KOG0266">
    <property type="taxonomic scope" value="Eukaryota"/>
</dbReference>
<evidence type="ECO:0000256" key="4">
    <source>
        <dbReference type="ARBA" id="ARBA00038321"/>
    </source>
</evidence>
<comment type="similarity">
    <text evidence="4">Belongs to the WD repeat PAAF1/RPN14 family.</text>
</comment>
<evidence type="ECO:0000256" key="3">
    <source>
        <dbReference type="ARBA" id="ARBA00022942"/>
    </source>
</evidence>